<feature type="region of interest" description="Disordered" evidence="1">
    <location>
        <begin position="1"/>
        <end position="79"/>
    </location>
</feature>
<accession>A0A2I0JEJ8</accession>
<dbReference type="EMBL" id="PGOL01001775">
    <property type="protein sequence ID" value="PKI54654.1"/>
    <property type="molecule type" value="Genomic_DNA"/>
</dbReference>
<name>A0A2I0JEJ8_PUNGR</name>
<evidence type="ECO:0000313" key="2">
    <source>
        <dbReference type="EMBL" id="PKI54654.1"/>
    </source>
</evidence>
<comment type="caution">
    <text evidence="2">The sequence shown here is derived from an EMBL/GenBank/DDBJ whole genome shotgun (WGS) entry which is preliminary data.</text>
</comment>
<protein>
    <submittedName>
        <fullName evidence="2">Uncharacterized protein</fullName>
    </submittedName>
</protein>
<feature type="compositionally biased region" description="Low complexity" evidence="1">
    <location>
        <begin position="7"/>
        <end position="17"/>
    </location>
</feature>
<proteinExistence type="predicted"/>
<organism evidence="2 3">
    <name type="scientific">Punica granatum</name>
    <name type="common">Pomegranate</name>
    <dbReference type="NCBI Taxonomy" id="22663"/>
    <lineage>
        <taxon>Eukaryota</taxon>
        <taxon>Viridiplantae</taxon>
        <taxon>Streptophyta</taxon>
        <taxon>Embryophyta</taxon>
        <taxon>Tracheophyta</taxon>
        <taxon>Spermatophyta</taxon>
        <taxon>Magnoliopsida</taxon>
        <taxon>eudicotyledons</taxon>
        <taxon>Gunneridae</taxon>
        <taxon>Pentapetalae</taxon>
        <taxon>rosids</taxon>
        <taxon>malvids</taxon>
        <taxon>Myrtales</taxon>
        <taxon>Lythraceae</taxon>
        <taxon>Punica</taxon>
    </lineage>
</organism>
<evidence type="ECO:0000313" key="3">
    <source>
        <dbReference type="Proteomes" id="UP000233551"/>
    </source>
</evidence>
<sequence length="79" mass="8119">MVPVPGPTGRTGRSGPVLITMPPMGPPSTTLVTPPTTPATPIEGWTAGGAPPPYLRDPWQPRSGVGSQAGCPHRLLQSK</sequence>
<gene>
    <name evidence="2" type="ORF">CRG98_024939</name>
</gene>
<reference evidence="2 3" key="1">
    <citation type="submission" date="2017-11" db="EMBL/GenBank/DDBJ databases">
        <title>De-novo sequencing of pomegranate (Punica granatum L.) genome.</title>
        <authorList>
            <person name="Akparov Z."/>
            <person name="Amiraslanov A."/>
            <person name="Hajiyeva S."/>
            <person name="Abbasov M."/>
            <person name="Kaur K."/>
            <person name="Hamwieh A."/>
            <person name="Solovyev V."/>
            <person name="Salamov A."/>
            <person name="Braich B."/>
            <person name="Kosarev P."/>
            <person name="Mahmoud A."/>
            <person name="Hajiyev E."/>
            <person name="Babayeva S."/>
            <person name="Izzatullayeva V."/>
            <person name="Mammadov A."/>
            <person name="Mammadov A."/>
            <person name="Sharifova S."/>
            <person name="Ojaghi J."/>
            <person name="Eynullazada K."/>
            <person name="Bayramov B."/>
            <person name="Abdulazimova A."/>
            <person name="Shahmuradov I."/>
        </authorList>
    </citation>
    <scope>NUCLEOTIDE SEQUENCE [LARGE SCALE GENOMIC DNA]</scope>
    <source>
        <strain evidence="3">cv. AG2017</strain>
        <tissue evidence="2">Leaf</tissue>
    </source>
</reference>
<keyword evidence="3" id="KW-1185">Reference proteome</keyword>
<evidence type="ECO:0000256" key="1">
    <source>
        <dbReference type="SAM" id="MobiDB-lite"/>
    </source>
</evidence>
<dbReference type="Proteomes" id="UP000233551">
    <property type="component" value="Unassembled WGS sequence"/>
</dbReference>
<dbReference type="AlphaFoldDB" id="A0A2I0JEJ8"/>